<dbReference type="AlphaFoldDB" id="N6U044"/>
<dbReference type="SUPFAM" id="SSF143081">
    <property type="entry name" value="BB1717-like"/>
    <property type="match status" value="1"/>
</dbReference>
<dbReference type="OrthoDB" id="9782620at2"/>
<geneLocation type="plasmid" evidence="1">
    <name>pPRF81a</name>
</geneLocation>
<dbReference type="InterPro" id="IPR036590">
    <property type="entry name" value="SRAP-like"/>
</dbReference>
<dbReference type="RefSeq" id="WP_004129255.1">
    <property type="nucleotide sequence ID" value="NZ_AQHN01000095.1"/>
</dbReference>
<organism evidence="1 2">
    <name type="scientific">Rhizobium freirei PRF 81</name>
    <dbReference type="NCBI Taxonomy" id="363754"/>
    <lineage>
        <taxon>Bacteria</taxon>
        <taxon>Pseudomonadati</taxon>
        <taxon>Pseudomonadota</taxon>
        <taxon>Alphaproteobacteria</taxon>
        <taxon>Hyphomicrobiales</taxon>
        <taxon>Rhizobiaceae</taxon>
        <taxon>Rhizobium/Agrobacterium group</taxon>
        <taxon>Rhizobium</taxon>
    </lineage>
</organism>
<comment type="caution">
    <text evidence="1">The sequence shown here is derived from an EMBL/GenBank/DDBJ whole genome shotgun (WGS) entry which is preliminary data.</text>
</comment>
<dbReference type="Proteomes" id="UP000012429">
    <property type="component" value="Unassembled WGS sequence"/>
</dbReference>
<proteinExistence type="predicted"/>
<dbReference type="GO" id="GO:0003697">
    <property type="term" value="F:single-stranded DNA binding"/>
    <property type="evidence" value="ECO:0007669"/>
    <property type="project" value="InterPro"/>
</dbReference>
<protein>
    <recommendedName>
        <fullName evidence="3">Abasic site processing protein</fullName>
    </recommendedName>
</protein>
<accession>N6U044</accession>
<dbReference type="PATRIC" id="fig|363754.4.peg.6671"/>
<keyword evidence="1" id="KW-0614">Plasmid</keyword>
<evidence type="ECO:0000313" key="2">
    <source>
        <dbReference type="Proteomes" id="UP000012429"/>
    </source>
</evidence>
<dbReference type="EMBL" id="AQHN01000095">
    <property type="protein sequence ID" value="ENN83768.1"/>
    <property type="molecule type" value="Genomic_DNA"/>
</dbReference>
<keyword evidence="2" id="KW-1185">Reference proteome</keyword>
<evidence type="ECO:0008006" key="3">
    <source>
        <dbReference type="Google" id="ProtNLM"/>
    </source>
</evidence>
<gene>
    <name evidence="1" type="ORF">RHSP_40844</name>
</gene>
<dbReference type="Pfam" id="PF02586">
    <property type="entry name" value="SRAP"/>
    <property type="match status" value="1"/>
</dbReference>
<sequence>MSRLFAVVRTADEIAEHFDTEVPIEINVPPETVEGTQGLVVIEKDGRRVLRSLSWGFPRQTKEMRLNGEPPGRIGLVADITNPMWEHVVVEPRYRCLIPLTHFANPEGEPRKKTRAWFSVVDEALIAWAGFCRNTEQFGPVFAGMTMATNELIMPYNERMPVLLHKGEWDRWLHGSIQDVIAFQFRDPMPSDAFTILHSGDRWQSGIPPHPPYSKNRNTMLML</sequence>
<name>N6U044_9HYPH</name>
<dbReference type="GO" id="GO:0106300">
    <property type="term" value="P:protein-DNA covalent cross-linking repair"/>
    <property type="evidence" value="ECO:0007669"/>
    <property type="project" value="InterPro"/>
</dbReference>
<dbReference type="InterPro" id="IPR003738">
    <property type="entry name" value="SRAP"/>
</dbReference>
<evidence type="ECO:0000313" key="1">
    <source>
        <dbReference type="EMBL" id="ENN83768.1"/>
    </source>
</evidence>
<reference evidence="1 2" key="1">
    <citation type="journal article" date="2012" name="BMC Genomics">
        <title>Genomic basis of broad host range and environmental adaptability of Rhizobium tropici CIAT 899 and Rhizobium sp. PRF 81 which are used in inoculants for common bean (Phaseolus vulgaris L.).</title>
        <authorList>
            <person name="Ormeno-Orrillo E."/>
            <person name="Menna P."/>
            <person name="Almeida L.G."/>
            <person name="Ollero F.J."/>
            <person name="Nicolas M.F."/>
            <person name="Pains Rodrigues E."/>
            <person name="Shigueyoshi Nakatani A."/>
            <person name="Silva Batista J.S."/>
            <person name="Oliveira Chueire L.M."/>
            <person name="Souza R.C."/>
            <person name="Ribeiro Vasconcelos A.T."/>
            <person name="Megias M."/>
            <person name="Hungria M."/>
            <person name="Martinez-Romero E."/>
        </authorList>
    </citation>
    <scope>NUCLEOTIDE SEQUENCE [LARGE SCALE GENOMIC DNA]</scope>
    <source>
        <strain evidence="1 2">PRF 81</strain>
        <plasmid evidence="1">pPRF81a</plasmid>
    </source>
</reference>
<dbReference type="Gene3D" id="3.90.1680.10">
    <property type="entry name" value="SOS response associated peptidase-like"/>
    <property type="match status" value="1"/>
</dbReference>